<dbReference type="PANTHER" id="PTHR46501:SF2">
    <property type="entry name" value="MYOMEGALIN"/>
    <property type="match status" value="1"/>
</dbReference>
<feature type="compositionally biased region" description="Basic residues" evidence="1">
    <location>
        <begin position="578"/>
        <end position="588"/>
    </location>
</feature>
<evidence type="ECO:0000313" key="2">
    <source>
        <dbReference type="EMBL" id="GLD58586.1"/>
    </source>
</evidence>
<dbReference type="GO" id="GO:0005813">
    <property type="term" value="C:centrosome"/>
    <property type="evidence" value="ECO:0007669"/>
    <property type="project" value="TreeGrafter"/>
</dbReference>
<feature type="compositionally biased region" description="Low complexity" evidence="1">
    <location>
        <begin position="504"/>
        <end position="515"/>
    </location>
</feature>
<feature type="compositionally biased region" description="Low complexity" evidence="1">
    <location>
        <begin position="530"/>
        <end position="539"/>
    </location>
</feature>
<feature type="compositionally biased region" description="Basic and acidic residues" evidence="1">
    <location>
        <begin position="550"/>
        <end position="559"/>
    </location>
</feature>
<dbReference type="GO" id="GO:1903358">
    <property type="term" value="P:regulation of Golgi organization"/>
    <property type="evidence" value="ECO:0007669"/>
    <property type="project" value="TreeGrafter"/>
</dbReference>
<dbReference type="AlphaFoldDB" id="A0AAD3MRE4"/>
<dbReference type="PANTHER" id="PTHR46501">
    <property type="entry name" value="MYOMEGALIN"/>
    <property type="match status" value="1"/>
</dbReference>
<dbReference type="GO" id="GO:0060090">
    <property type="term" value="F:molecular adaptor activity"/>
    <property type="evidence" value="ECO:0007669"/>
    <property type="project" value="TreeGrafter"/>
</dbReference>
<feature type="compositionally biased region" description="Basic and acidic residues" evidence="1">
    <location>
        <begin position="384"/>
        <end position="395"/>
    </location>
</feature>
<keyword evidence="3" id="KW-1185">Reference proteome</keyword>
<organism evidence="2 3">
    <name type="scientific">Lates japonicus</name>
    <name type="common">Japanese lates</name>
    <dbReference type="NCBI Taxonomy" id="270547"/>
    <lineage>
        <taxon>Eukaryota</taxon>
        <taxon>Metazoa</taxon>
        <taxon>Chordata</taxon>
        <taxon>Craniata</taxon>
        <taxon>Vertebrata</taxon>
        <taxon>Euteleostomi</taxon>
        <taxon>Actinopterygii</taxon>
        <taxon>Neopterygii</taxon>
        <taxon>Teleostei</taxon>
        <taxon>Neoteleostei</taxon>
        <taxon>Acanthomorphata</taxon>
        <taxon>Carangaria</taxon>
        <taxon>Carangaria incertae sedis</taxon>
        <taxon>Centropomidae</taxon>
        <taxon>Lates</taxon>
    </lineage>
</organism>
<gene>
    <name evidence="2" type="ORF">AKAME5_001068500</name>
</gene>
<feature type="region of interest" description="Disordered" evidence="1">
    <location>
        <begin position="384"/>
        <end position="419"/>
    </location>
</feature>
<protein>
    <submittedName>
        <fullName evidence="2">Myomegalin-like isoform X1</fullName>
    </submittedName>
</protein>
<dbReference type="InterPro" id="IPR052593">
    <property type="entry name" value="MT-associated_AKAP9-binding"/>
</dbReference>
<feature type="compositionally biased region" description="Low complexity" evidence="1">
    <location>
        <begin position="568"/>
        <end position="577"/>
    </location>
</feature>
<accession>A0AAD3MRE4</accession>
<comment type="caution">
    <text evidence="2">The sequence shown here is derived from an EMBL/GenBank/DDBJ whole genome shotgun (WGS) entry which is preliminary data.</text>
</comment>
<reference evidence="2" key="1">
    <citation type="submission" date="2022-08" db="EMBL/GenBank/DDBJ databases">
        <title>Genome sequencing of akame (Lates japonicus).</title>
        <authorList>
            <person name="Hashiguchi Y."/>
            <person name="Takahashi H."/>
        </authorList>
    </citation>
    <scope>NUCLEOTIDE SEQUENCE</scope>
    <source>
        <strain evidence="2">Kochi</strain>
    </source>
</reference>
<name>A0AAD3MRE4_LATJO</name>
<dbReference type="Proteomes" id="UP001279410">
    <property type="component" value="Unassembled WGS sequence"/>
</dbReference>
<dbReference type="GO" id="GO:0090063">
    <property type="term" value="P:positive regulation of microtubule nucleation"/>
    <property type="evidence" value="ECO:0007669"/>
    <property type="project" value="TreeGrafter"/>
</dbReference>
<evidence type="ECO:0000256" key="1">
    <source>
        <dbReference type="SAM" id="MobiDB-lite"/>
    </source>
</evidence>
<dbReference type="GO" id="GO:0005794">
    <property type="term" value="C:Golgi apparatus"/>
    <property type="evidence" value="ECO:0007669"/>
    <property type="project" value="TreeGrafter"/>
</dbReference>
<proteinExistence type="predicted"/>
<sequence length="588" mass="64086">MTSSAVWRREARLELEQAARPGNLQWLKQQCEEKERNTQREKDSIINQLQAALQSRSQETQSPGRSTEVVEGWQARLALKKKLFQELLSDRSLDLMNTSTGQDLLNTLSSKKTSICRTTPTGCLSVMFNSLGADAGPGGGEPTVFKRSEGRDEGLQEELQLVLKKEGGSGRSSLPKLIFGSPAAAQKIQTLHTELDSVQSSAGSWRCLGQDRETIGSHEPVNRCRWIFRIWVMRLVVRSEEAKLREKAPAAQAEARRTAFFGMLLDERQGLMLRQLKHSVTKTLQHTPSLRPRPIRPRTSLVSSPVQPRLGLCSDLEATREYQGEEHKGCSMGHGSNQTTHSELVPSREAVFWRARLEAGRAGGRAVEGGLGGFRLTVRSRDSRYTLRQGDRRSQGEPTGYVSSGSTSGAGGAAWRDPAPSPPVRTLVCLLRILVLPTQTWAVAHSTANGLSPLDDPHSLSWRPLTDGLAEPCLAARAVHVDEISALLPWLRSLEGGASSMSEPCKPCLTTPPLLGSQKQSSELKNEQRLSSLSSSSSSPYAAEDPGGAARERPADRSFLKTSGASVAPGAAANQRPAARKRSSQCLL</sequence>
<evidence type="ECO:0000313" key="3">
    <source>
        <dbReference type="Proteomes" id="UP001279410"/>
    </source>
</evidence>
<feature type="region of interest" description="Disordered" evidence="1">
    <location>
        <begin position="500"/>
        <end position="588"/>
    </location>
</feature>
<dbReference type="EMBL" id="BRZM01000034">
    <property type="protein sequence ID" value="GLD58586.1"/>
    <property type="molecule type" value="Genomic_DNA"/>
</dbReference>
<feature type="region of interest" description="Disordered" evidence="1">
    <location>
        <begin position="282"/>
        <end position="303"/>
    </location>
</feature>
<dbReference type="GO" id="GO:0007098">
    <property type="term" value="P:centrosome cycle"/>
    <property type="evidence" value="ECO:0007669"/>
    <property type="project" value="TreeGrafter"/>
</dbReference>